<dbReference type="InterPro" id="IPR008030">
    <property type="entry name" value="NmrA-like"/>
</dbReference>
<dbReference type="GO" id="GO:0009807">
    <property type="term" value="P:lignan biosynthetic process"/>
    <property type="evidence" value="ECO:0007669"/>
    <property type="project" value="UniProtKB-ARBA"/>
</dbReference>
<dbReference type="GO" id="GO:0003824">
    <property type="term" value="F:catalytic activity"/>
    <property type="evidence" value="ECO:0007669"/>
    <property type="project" value="UniProtKB-ARBA"/>
</dbReference>
<protein>
    <recommendedName>
        <fullName evidence="1">NmrA-like domain-containing protein</fullName>
    </recommendedName>
</protein>
<dbReference type="PANTHER" id="PTHR43349">
    <property type="entry name" value="PINORESINOL REDUCTASE-RELATED"/>
    <property type="match status" value="1"/>
</dbReference>
<gene>
    <name evidence="2" type="ORF">NC653_041548</name>
</gene>
<dbReference type="AlphaFoldDB" id="A0AAD6L925"/>
<dbReference type="Pfam" id="PF05368">
    <property type="entry name" value="NmrA"/>
    <property type="match status" value="1"/>
</dbReference>
<keyword evidence="3" id="KW-1185">Reference proteome</keyword>
<evidence type="ECO:0000259" key="1">
    <source>
        <dbReference type="Pfam" id="PF05368"/>
    </source>
</evidence>
<comment type="caution">
    <text evidence="2">The sequence shown here is derived from an EMBL/GenBank/DDBJ whole genome shotgun (WGS) entry which is preliminary data.</text>
</comment>
<evidence type="ECO:0000313" key="3">
    <source>
        <dbReference type="Proteomes" id="UP001164929"/>
    </source>
</evidence>
<organism evidence="2 3">
    <name type="scientific">Populus alba x Populus x berolinensis</name>
    <dbReference type="NCBI Taxonomy" id="444605"/>
    <lineage>
        <taxon>Eukaryota</taxon>
        <taxon>Viridiplantae</taxon>
        <taxon>Streptophyta</taxon>
        <taxon>Embryophyta</taxon>
        <taxon>Tracheophyta</taxon>
        <taxon>Spermatophyta</taxon>
        <taxon>Magnoliopsida</taxon>
        <taxon>eudicotyledons</taxon>
        <taxon>Gunneridae</taxon>
        <taxon>Pentapetalae</taxon>
        <taxon>rosids</taxon>
        <taxon>fabids</taxon>
        <taxon>Malpighiales</taxon>
        <taxon>Salicaceae</taxon>
        <taxon>Saliceae</taxon>
        <taxon>Populus</taxon>
    </lineage>
</organism>
<dbReference type="EMBL" id="JAQIZT010000019">
    <property type="protein sequence ID" value="KAJ6952443.1"/>
    <property type="molecule type" value="Genomic_DNA"/>
</dbReference>
<proteinExistence type="predicted"/>
<dbReference type="InterPro" id="IPR036291">
    <property type="entry name" value="NAD(P)-bd_dom_sf"/>
</dbReference>
<feature type="domain" description="NmrA-like" evidence="1">
    <location>
        <begin position="2"/>
        <end position="106"/>
    </location>
</feature>
<dbReference type="Proteomes" id="UP001164929">
    <property type="component" value="Chromosome 19"/>
</dbReference>
<accession>A0AAD6L925</accession>
<sequence length="124" mass="14146">MYTIKVADDARTLNRVVTYQPPKNIVSQLELISLWEKKTGQNFIRVHLSEEELVKLSESLPPPQNIPVSILHSVFIKGDMTGYELGDDDLEASQLYPDYEYTTFDKLLDIFLIDPPEPAMGAFE</sequence>
<reference evidence="2" key="1">
    <citation type="journal article" date="2023" name="Mol. Ecol. Resour.">
        <title>Chromosome-level genome assembly of a triploid poplar Populus alba 'Berolinensis'.</title>
        <authorList>
            <person name="Chen S."/>
            <person name="Yu Y."/>
            <person name="Wang X."/>
            <person name="Wang S."/>
            <person name="Zhang T."/>
            <person name="Zhou Y."/>
            <person name="He R."/>
            <person name="Meng N."/>
            <person name="Wang Y."/>
            <person name="Liu W."/>
            <person name="Liu Z."/>
            <person name="Liu J."/>
            <person name="Guo Q."/>
            <person name="Huang H."/>
            <person name="Sederoff R.R."/>
            <person name="Wang G."/>
            <person name="Qu G."/>
            <person name="Chen S."/>
        </authorList>
    </citation>
    <scope>NUCLEOTIDE SEQUENCE</scope>
    <source>
        <strain evidence="2">SC-2020</strain>
    </source>
</reference>
<name>A0AAD6L925_9ROSI</name>
<dbReference type="PANTHER" id="PTHR43349:SF9">
    <property type="entry name" value="PHENYLCOUMARAN BENZYLIC ETHER REDUCTASE-LIKE PROTEIN"/>
    <property type="match status" value="1"/>
</dbReference>
<evidence type="ECO:0000313" key="2">
    <source>
        <dbReference type="EMBL" id="KAJ6952443.1"/>
    </source>
</evidence>
<dbReference type="Gene3D" id="3.90.25.10">
    <property type="entry name" value="UDP-galactose 4-epimerase, domain 1"/>
    <property type="match status" value="1"/>
</dbReference>
<dbReference type="SUPFAM" id="SSF51735">
    <property type="entry name" value="NAD(P)-binding Rossmann-fold domains"/>
    <property type="match status" value="1"/>
</dbReference>
<dbReference type="InterPro" id="IPR050608">
    <property type="entry name" value="NmrA-type/Isoflavone_red_sf"/>
</dbReference>